<comment type="caution">
    <text evidence="3">The sequence shown here is derived from an EMBL/GenBank/DDBJ whole genome shotgun (WGS) entry which is preliminary data.</text>
</comment>
<proteinExistence type="predicted"/>
<keyword evidence="2" id="KW-0472">Membrane</keyword>
<feature type="transmembrane region" description="Helical" evidence="2">
    <location>
        <begin position="103"/>
        <end position="130"/>
    </location>
</feature>
<name>A0A163C974_DIDRA</name>
<keyword evidence="2" id="KW-1133">Transmembrane helix</keyword>
<gene>
    <name evidence="3" type="ORF">ST47_g6557</name>
</gene>
<protein>
    <submittedName>
        <fullName evidence="3">Uncharacterized protein</fullName>
    </submittedName>
</protein>
<reference evidence="3 4" key="1">
    <citation type="journal article" date="2016" name="Sci. Rep.">
        <title>Draft genome sequencing and secretome analysis of fungal phytopathogen Ascochyta rabiei provides insight into the necrotrophic effector repertoire.</title>
        <authorList>
            <person name="Verma S."/>
            <person name="Gazara R.K."/>
            <person name="Nizam S."/>
            <person name="Parween S."/>
            <person name="Chattopadhyay D."/>
            <person name="Verma P.K."/>
        </authorList>
    </citation>
    <scope>NUCLEOTIDE SEQUENCE [LARGE SCALE GENOMIC DNA]</scope>
    <source>
        <strain evidence="3 4">ArDII</strain>
    </source>
</reference>
<feature type="region of interest" description="Disordered" evidence="1">
    <location>
        <begin position="245"/>
        <end position="275"/>
    </location>
</feature>
<evidence type="ECO:0000313" key="4">
    <source>
        <dbReference type="Proteomes" id="UP000076837"/>
    </source>
</evidence>
<keyword evidence="4" id="KW-1185">Reference proteome</keyword>
<accession>A0A163C974</accession>
<dbReference type="EMBL" id="JYNV01000221">
    <property type="protein sequence ID" value="KZM22295.1"/>
    <property type="molecule type" value="Genomic_DNA"/>
</dbReference>
<organism evidence="3 4">
    <name type="scientific">Didymella rabiei</name>
    <name type="common">Chickpea ascochyta blight fungus</name>
    <name type="synonym">Mycosphaerella rabiei</name>
    <dbReference type="NCBI Taxonomy" id="5454"/>
    <lineage>
        <taxon>Eukaryota</taxon>
        <taxon>Fungi</taxon>
        <taxon>Dikarya</taxon>
        <taxon>Ascomycota</taxon>
        <taxon>Pezizomycotina</taxon>
        <taxon>Dothideomycetes</taxon>
        <taxon>Pleosporomycetidae</taxon>
        <taxon>Pleosporales</taxon>
        <taxon>Pleosporineae</taxon>
        <taxon>Didymellaceae</taxon>
        <taxon>Ascochyta</taxon>
    </lineage>
</organism>
<feature type="transmembrane region" description="Helical" evidence="2">
    <location>
        <begin position="73"/>
        <end position="91"/>
    </location>
</feature>
<evidence type="ECO:0000256" key="1">
    <source>
        <dbReference type="SAM" id="MobiDB-lite"/>
    </source>
</evidence>
<keyword evidence="2" id="KW-0812">Transmembrane</keyword>
<dbReference type="STRING" id="5454.A0A163C974"/>
<dbReference type="Proteomes" id="UP000076837">
    <property type="component" value="Unassembled WGS sequence"/>
</dbReference>
<evidence type="ECO:0000256" key="2">
    <source>
        <dbReference type="SAM" id="Phobius"/>
    </source>
</evidence>
<dbReference type="AlphaFoldDB" id="A0A163C974"/>
<feature type="transmembrane region" description="Helical" evidence="2">
    <location>
        <begin position="12"/>
        <end position="33"/>
    </location>
</feature>
<feature type="transmembrane region" description="Helical" evidence="2">
    <location>
        <begin position="159"/>
        <end position="179"/>
    </location>
</feature>
<evidence type="ECO:0000313" key="3">
    <source>
        <dbReference type="EMBL" id="KZM22295.1"/>
    </source>
</evidence>
<sequence length="275" mass="29979">MASSKTALTMVRSLALVGAIIVFAFGIWSLVIIRDIDNRGENVLDSFQTRLVGDATSWSQFIAAAAHGVARTWILVVASSITTLAILLVTMSNRHYWLRIPSAIVVFVEFTATISSIAISSCSLSVALSIRAFSTPPYVTLDSADLAFFALLDPLSRTLAITSALTSAFLIITCTGGLISLHKRHRQKKDVRSFEPTISALGMNRGFYAVYPPPNPTHDAIPTMYDPYRAFRKEPRGPPNAKQVAFTSEGAWMSRKHSRWKSKTGGTGAARKALE</sequence>